<dbReference type="EMBL" id="GDID01006676">
    <property type="protein sequence ID" value="JAP89930.1"/>
    <property type="molecule type" value="Transcribed_RNA"/>
</dbReference>
<dbReference type="AlphaFoldDB" id="A0A146JYZ7"/>
<name>A0A146JYZ7_9EUKA</name>
<evidence type="ECO:0000313" key="1">
    <source>
        <dbReference type="EMBL" id="JAP89930.1"/>
    </source>
</evidence>
<proteinExistence type="predicted"/>
<feature type="non-terminal residue" evidence="1">
    <location>
        <position position="1"/>
    </location>
</feature>
<reference evidence="1" key="1">
    <citation type="submission" date="2015-07" db="EMBL/GenBank/DDBJ databases">
        <title>Adaptation to a free-living lifestyle via gene acquisitions in the diplomonad Trepomonas sp. PC1.</title>
        <authorList>
            <person name="Xu F."/>
            <person name="Jerlstrom-Hultqvist J."/>
            <person name="Kolisko M."/>
            <person name="Simpson A.G.B."/>
            <person name="Roger A.J."/>
            <person name="Svard S.G."/>
            <person name="Andersson J.O."/>
        </authorList>
    </citation>
    <scope>NUCLEOTIDE SEQUENCE</scope>
    <source>
        <strain evidence="1">PC1</strain>
    </source>
</reference>
<gene>
    <name evidence="1" type="ORF">TPC1_30575</name>
</gene>
<organism evidence="1">
    <name type="scientific">Trepomonas sp. PC1</name>
    <dbReference type="NCBI Taxonomy" id="1076344"/>
    <lineage>
        <taxon>Eukaryota</taxon>
        <taxon>Metamonada</taxon>
        <taxon>Diplomonadida</taxon>
        <taxon>Hexamitidae</taxon>
        <taxon>Hexamitinae</taxon>
        <taxon>Trepomonas</taxon>
    </lineage>
</organism>
<protein>
    <submittedName>
        <fullName evidence="1">Uncharacterized protein</fullName>
    </submittedName>
</protein>
<accession>A0A146JYZ7</accession>
<sequence>LQLMNGLKDFKLPADARLESFQNWRTYQQVCDVLSQFEECKNLDKLYCKQLIEFIDQNMRVKEQMFYIGGPTFVQTKDVWVAPFLKCIKCQKQIIGVSVKDKKFQSICQHCDGKCQIIQSVEVLQQTLLTQSFMYQYIKYAQVALQQQNFEVLQQSAIETPMQFFQALVKQNKHYDFLSNPMSFVPKDSQQRTVFGQEFQCIHYIEKAVNRFDNLSHPERAPLFTYYCSQNELQKQLEIDFENTYQKAPFDPSQILVQQTEPKECQQHEIDPEDLQKDHAVAFKSKKFAEENEVQDRIYFLKQKYFGKYIEVEADDQIYVFDSELMMYPTFYPFSEEKQQRIKELQLPLEEIKFMPWNLHQPTVFNQKDFFSQKALSEKEFQAACIIKHEEIELICVLSVDQSEIAFIRLDELFTPQLTSQIIKLTHKRMLPAIQQRDISILSPELSVDEQMDKRMQIAFQTLVQSKQLADTIRQQCESGFSKLIEVLDALIQFVTTNKASQQVVELCINYYYYIYGSLKRVRGQFPKWEQTGLIEEINNFEVLIGEIRKMIGVLRK</sequence>